<sequence>MATEATPGLVVIHAALFRMGTASLAAAYRILGYKTHHGLDDTLGMPWAQLEQAAESTWPDVPGARRRKPFTRQDWDELWGTEYDIATDMASPFADQLIRAYPDAKVVIVQRDFEAWWESYQSELLDTLFNPLPQLAVRIAWYCLGIRAGYAMQKIHFGFFGVRSRDMIDEKCARQAYDNYFERIRSTVPPERRLEYHLGDGWGPLCSFLGKDIPEGVPFPRVNDRKAHGEGEAQTLLNVAKLAVKKTSPFIVTAVAIVAVWWYGASAQ</sequence>
<gene>
    <name evidence="1" type="ORF">O1611_g141</name>
</gene>
<proteinExistence type="predicted"/>
<evidence type="ECO:0000313" key="1">
    <source>
        <dbReference type="EMBL" id="KAJ8133489.1"/>
    </source>
</evidence>
<protein>
    <submittedName>
        <fullName evidence="1">Uncharacterized protein</fullName>
    </submittedName>
</protein>
<accession>A0ACC2K171</accession>
<organism evidence="1 2">
    <name type="scientific">Lasiodiplodia mahajangana</name>
    <dbReference type="NCBI Taxonomy" id="1108764"/>
    <lineage>
        <taxon>Eukaryota</taxon>
        <taxon>Fungi</taxon>
        <taxon>Dikarya</taxon>
        <taxon>Ascomycota</taxon>
        <taxon>Pezizomycotina</taxon>
        <taxon>Dothideomycetes</taxon>
        <taxon>Dothideomycetes incertae sedis</taxon>
        <taxon>Botryosphaeriales</taxon>
        <taxon>Botryosphaeriaceae</taxon>
        <taxon>Lasiodiplodia</taxon>
    </lineage>
</organism>
<comment type="caution">
    <text evidence="1">The sequence shown here is derived from an EMBL/GenBank/DDBJ whole genome shotgun (WGS) entry which is preliminary data.</text>
</comment>
<evidence type="ECO:0000313" key="2">
    <source>
        <dbReference type="Proteomes" id="UP001153332"/>
    </source>
</evidence>
<dbReference type="EMBL" id="JAPUUL010000010">
    <property type="protein sequence ID" value="KAJ8133489.1"/>
    <property type="molecule type" value="Genomic_DNA"/>
</dbReference>
<dbReference type="Proteomes" id="UP001153332">
    <property type="component" value="Unassembled WGS sequence"/>
</dbReference>
<name>A0ACC2K171_9PEZI</name>
<reference evidence="1" key="1">
    <citation type="submission" date="2022-12" db="EMBL/GenBank/DDBJ databases">
        <title>Genome Sequence of Lasiodiplodia mahajangana.</title>
        <authorList>
            <person name="Buettner E."/>
        </authorList>
    </citation>
    <scope>NUCLEOTIDE SEQUENCE</scope>
    <source>
        <strain evidence="1">VT137</strain>
    </source>
</reference>
<keyword evidence="2" id="KW-1185">Reference proteome</keyword>